<keyword evidence="11" id="KW-1185">Reference proteome</keyword>
<evidence type="ECO:0000256" key="8">
    <source>
        <dbReference type="RuleBase" id="RU003750"/>
    </source>
</evidence>
<dbReference type="PANTHER" id="PTHR15362:SF4">
    <property type="entry name" value="CDP-DIACYLGLYCEROL--INOSITOL 3-PHOSPHATIDYLTRANSFERASE"/>
    <property type="match status" value="1"/>
</dbReference>
<feature type="transmembrane region" description="Helical" evidence="9">
    <location>
        <begin position="6"/>
        <end position="25"/>
    </location>
</feature>
<dbReference type="OrthoDB" id="10251079at2759"/>
<evidence type="ECO:0000313" key="10">
    <source>
        <dbReference type="EMBL" id="EZG43645.1"/>
    </source>
</evidence>
<dbReference type="InterPro" id="IPR000462">
    <property type="entry name" value="CDP-OH_P_trans"/>
</dbReference>
<evidence type="ECO:0000256" key="1">
    <source>
        <dbReference type="ARBA" id="ARBA00004141"/>
    </source>
</evidence>
<comment type="similarity">
    <text evidence="8">Belongs to the CDP-alcohol phosphatidyltransferase class-I family.</text>
</comment>
<dbReference type="EMBL" id="AFNH02001220">
    <property type="protein sequence ID" value="EZG43645.1"/>
    <property type="molecule type" value="Genomic_DNA"/>
</dbReference>
<proteinExistence type="inferred from homology"/>
<evidence type="ECO:0000256" key="6">
    <source>
        <dbReference type="ARBA" id="ARBA00023136"/>
    </source>
</evidence>
<evidence type="ECO:0000313" key="11">
    <source>
        <dbReference type="Proteomes" id="UP000019763"/>
    </source>
</evidence>
<dbReference type="RefSeq" id="XP_011133119.1">
    <property type="nucleotide sequence ID" value="XM_011134817.1"/>
</dbReference>
<keyword evidence="7" id="KW-1208">Phospholipid metabolism</keyword>
<comment type="subcellular location">
    <subcellularLocation>
        <location evidence="1">Membrane</location>
        <topology evidence="1">Multi-pass membrane protein</topology>
    </subcellularLocation>
</comment>
<dbReference type="AlphaFoldDB" id="A0A023AZA0"/>
<gene>
    <name evidence="10" type="ORF">GNI_163600</name>
</gene>
<dbReference type="GO" id="GO:0006661">
    <property type="term" value="P:phosphatidylinositol biosynthetic process"/>
    <property type="evidence" value="ECO:0007669"/>
    <property type="project" value="TreeGrafter"/>
</dbReference>
<evidence type="ECO:0000256" key="2">
    <source>
        <dbReference type="ARBA" id="ARBA00022679"/>
    </source>
</evidence>
<dbReference type="Gene3D" id="1.20.120.1760">
    <property type="match status" value="1"/>
</dbReference>
<feature type="transmembrane region" description="Helical" evidence="9">
    <location>
        <begin position="86"/>
        <end position="104"/>
    </location>
</feature>
<dbReference type="PROSITE" id="PS00379">
    <property type="entry name" value="CDP_ALCOHOL_P_TRANSF"/>
    <property type="match status" value="1"/>
</dbReference>
<dbReference type="PANTHER" id="PTHR15362">
    <property type="entry name" value="PHOSPHATIDYLINOSITOL SYNTHASE"/>
    <property type="match status" value="1"/>
</dbReference>
<accession>A0A023AZA0</accession>
<sequence length="257" mass="28090">MIPLYWPNIIGYVRILFLIAAVSTFHKHAWTAAGYYTISEILDALDGHVARWLNQASLLGACLDQVTDRLSTLAIYMLLCSRYPSWSGLIFALAAADIGGHWIFVHAQTLRGARTHKEVHLPWPFLRFYYSNRLFMFTAHLAYEVLCCSFLVCSWHKVGTFPYESARWLGVISAPLGVVKAVRLPTTQPSVVIPPSSITSCPSGTLPFSLNCPAIAPATAPAIAPATAPSVAPAITPVLLPPLLPYCSLSLLTGFHI</sequence>
<keyword evidence="4 9" id="KW-1133">Transmembrane helix</keyword>
<dbReference type="GO" id="GO:0005794">
    <property type="term" value="C:Golgi apparatus"/>
    <property type="evidence" value="ECO:0007669"/>
    <property type="project" value="TreeGrafter"/>
</dbReference>
<keyword evidence="5" id="KW-0443">Lipid metabolism</keyword>
<evidence type="ECO:0000256" key="4">
    <source>
        <dbReference type="ARBA" id="ARBA00022989"/>
    </source>
</evidence>
<keyword evidence="2 8" id="KW-0808">Transferase</keyword>
<dbReference type="InterPro" id="IPR043130">
    <property type="entry name" value="CDP-OH_PTrfase_TM_dom"/>
</dbReference>
<dbReference type="GO" id="GO:0016020">
    <property type="term" value="C:membrane"/>
    <property type="evidence" value="ECO:0007669"/>
    <property type="project" value="UniProtKB-SubCell"/>
</dbReference>
<name>A0A023AZA0_GRENI</name>
<keyword evidence="3 9" id="KW-0812">Transmembrane</keyword>
<organism evidence="10 11">
    <name type="scientific">Gregarina niphandrodes</name>
    <name type="common">Septate eugregarine</name>
    <dbReference type="NCBI Taxonomy" id="110365"/>
    <lineage>
        <taxon>Eukaryota</taxon>
        <taxon>Sar</taxon>
        <taxon>Alveolata</taxon>
        <taxon>Apicomplexa</taxon>
        <taxon>Conoidasida</taxon>
        <taxon>Gregarinasina</taxon>
        <taxon>Eugregarinorida</taxon>
        <taxon>Gregarinidae</taxon>
        <taxon>Gregarina</taxon>
    </lineage>
</organism>
<dbReference type="eggNOG" id="KOG3240">
    <property type="taxonomic scope" value="Eukaryota"/>
</dbReference>
<dbReference type="GeneID" id="22915661"/>
<keyword evidence="6 9" id="KW-0472">Membrane</keyword>
<dbReference type="Pfam" id="PF01066">
    <property type="entry name" value="CDP-OH_P_transf"/>
    <property type="match status" value="1"/>
</dbReference>
<evidence type="ECO:0000256" key="7">
    <source>
        <dbReference type="ARBA" id="ARBA00023264"/>
    </source>
</evidence>
<comment type="caution">
    <text evidence="10">The sequence shown here is derived from an EMBL/GenBank/DDBJ whole genome shotgun (WGS) entry which is preliminary data.</text>
</comment>
<dbReference type="GO" id="GO:0003881">
    <property type="term" value="F:CDP-diacylglycerol-inositol 3-phosphatidyltransferase activity"/>
    <property type="evidence" value="ECO:0007669"/>
    <property type="project" value="TreeGrafter"/>
</dbReference>
<evidence type="ECO:0000256" key="3">
    <source>
        <dbReference type="ARBA" id="ARBA00022692"/>
    </source>
</evidence>
<evidence type="ECO:0000256" key="9">
    <source>
        <dbReference type="SAM" id="Phobius"/>
    </source>
</evidence>
<dbReference type="InterPro" id="IPR048254">
    <property type="entry name" value="CDP_ALCOHOL_P_TRANSF_CS"/>
</dbReference>
<reference evidence="10" key="1">
    <citation type="submission" date="2013-12" db="EMBL/GenBank/DDBJ databases">
        <authorList>
            <person name="Omoto C.K."/>
            <person name="Sibley D."/>
            <person name="Venepally P."/>
            <person name="Hadjithomas M."/>
            <person name="Karamycheva S."/>
            <person name="Brunk B."/>
            <person name="Roos D."/>
            <person name="Caler E."/>
            <person name="Lorenzi H."/>
        </authorList>
    </citation>
    <scope>NUCLEOTIDE SEQUENCE</scope>
</reference>
<evidence type="ECO:0000256" key="5">
    <source>
        <dbReference type="ARBA" id="ARBA00023098"/>
    </source>
</evidence>
<dbReference type="Proteomes" id="UP000019763">
    <property type="component" value="Unassembled WGS sequence"/>
</dbReference>
<protein>
    <submittedName>
        <fullName evidence="10">CDP-diacylglycerol-inositol 3-phosphatidyltransferase</fullName>
    </submittedName>
</protein>
<dbReference type="VEuPathDB" id="CryptoDB:GNI_163600"/>